<keyword evidence="5 9" id="KW-0808">Transferase</keyword>
<sequence length="266" mass="30249">GGIYTVIQSKAKVTVDEWGENYYMMGPYFEHNFKTQVEGCAPPNSVVQKAMDALTNNGCQVHFGRWLIEGSPYVILFDISSAAWNLDRWKGDLWDTCQIGLPYHDREANDSLILGSLIAWFFKELTDHLGDKPNVISHFHEWQAGPGLILSRSRNIPMATVFTTHATLLGRYLCAGNVDFYNNLDKERSHFTEDMILYLQFRDSVFLRGQARNLVILATRRLPEPLVAESPSTKEEEDPFKQPKPDGKVLAIHSGWEGRHRGPPLK</sequence>
<dbReference type="InterPro" id="IPR008631">
    <property type="entry name" value="Glycogen_synth"/>
</dbReference>
<keyword evidence="4 9" id="KW-0328">Glycosyltransferase</keyword>
<comment type="similarity">
    <text evidence="2 9">Belongs to the glycosyltransferase 3 family.</text>
</comment>
<evidence type="ECO:0000256" key="1">
    <source>
        <dbReference type="ARBA" id="ARBA00004964"/>
    </source>
</evidence>
<evidence type="ECO:0000256" key="3">
    <source>
        <dbReference type="ARBA" id="ARBA00022533"/>
    </source>
</evidence>
<evidence type="ECO:0000256" key="8">
    <source>
        <dbReference type="ARBA" id="ARBA00047345"/>
    </source>
</evidence>
<protein>
    <recommendedName>
        <fullName evidence="9">Glycogen [starch] synthase</fullName>
        <ecNumber evidence="9">2.4.1.11</ecNumber>
    </recommendedName>
</protein>
<comment type="pathway">
    <text evidence="1 9">Glycan biosynthesis; glycogen biosynthesis.</text>
</comment>
<accession>A0ABU7A6S2</accession>
<dbReference type="PANTHER" id="PTHR10176">
    <property type="entry name" value="GLYCOGEN SYNTHASE"/>
    <property type="match status" value="1"/>
</dbReference>
<evidence type="ECO:0000256" key="4">
    <source>
        <dbReference type="ARBA" id="ARBA00022676"/>
    </source>
</evidence>
<evidence type="ECO:0000256" key="2">
    <source>
        <dbReference type="ARBA" id="ARBA00010686"/>
    </source>
</evidence>
<comment type="catalytic activity">
    <reaction evidence="8">
        <text>[(1-&gt;4)-alpha-D-glucosyl](n) + UDP-alpha-D-glucose = [(1-&gt;4)-alpha-D-glucosyl](n+1) + UDP + H(+)</text>
        <dbReference type="Rhea" id="RHEA:18549"/>
        <dbReference type="Rhea" id="RHEA-COMP:9584"/>
        <dbReference type="Rhea" id="RHEA-COMP:9587"/>
        <dbReference type="ChEBI" id="CHEBI:15378"/>
        <dbReference type="ChEBI" id="CHEBI:15444"/>
        <dbReference type="ChEBI" id="CHEBI:58223"/>
        <dbReference type="ChEBI" id="CHEBI:58885"/>
        <dbReference type="EC" id="2.4.1.11"/>
    </reaction>
    <physiologicalReaction direction="left-to-right" evidence="8">
        <dbReference type="Rhea" id="RHEA:18550"/>
    </physiologicalReaction>
</comment>
<dbReference type="Pfam" id="PF05693">
    <property type="entry name" value="Glycogen_syn"/>
    <property type="match status" value="1"/>
</dbReference>
<evidence type="ECO:0000256" key="9">
    <source>
        <dbReference type="RuleBase" id="RU363104"/>
    </source>
</evidence>
<dbReference type="Gene3D" id="3.40.50.2000">
    <property type="entry name" value="Glycogen Phosphorylase B"/>
    <property type="match status" value="1"/>
</dbReference>
<evidence type="ECO:0000256" key="10">
    <source>
        <dbReference type="SAM" id="MobiDB-lite"/>
    </source>
</evidence>
<comment type="function">
    <text evidence="9">Transfers the glycosyl residue from UDP-Glc to the non-reducing end of alpha-1,4-glucan.</text>
</comment>
<gene>
    <name evidence="11" type="primary">GYS2_1</name>
    <name evidence="11" type="ORF">ATANTOWER_007171</name>
</gene>
<name>A0ABU7A6S2_9TELE</name>
<dbReference type="Proteomes" id="UP001345963">
    <property type="component" value="Unassembled WGS sequence"/>
</dbReference>
<evidence type="ECO:0000256" key="5">
    <source>
        <dbReference type="ARBA" id="ARBA00022679"/>
    </source>
</evidence>
<feature type="region of interest" description="Disordered" evidence="10">
    <location>
        <begin position="226"/>
        <end position="266"/>
    </location>
</feature>
<evidence type="ECO:0000313" key="11">
    <source>
        <dbReference type="EMBL" id="MED6233130.1"/>
    </source>
</evidence>
<keyword evidence="3" id="KW-0021">Allosteric enzyme</keyword>
<evidence type="ECO:0000256" key="7">
    <source>
        <dbReference type="ARBA" id="ARBA00043883"/>
    </source>
</evidence>
<dbReference type="PANTHER" id="PTHR10176:SF1">
    <property type="entry name" value="GLYCOGEN [STARCH] SYNTHASE, LIVER"/>
    <property type="match status" value="1"/>
</dbReference>
<proteinExistence type="inferred from homology"/>
<reference evidence="11 12" key="1">
    <citation type="submission" date="2021-07" db="EMBL/GenBank/DDBJ databases">
        <authorList>
            <person name="Palmer J.M."/>
        </authorList>
    </citation>
    <scope>NUCLEOTIDE SEQUENCE [LARGE SCALE GENOMIC DNA]</scope>
    <source>
        <strain evidence="11 12">AT_MEX2019</strain>
        <tissue evidence="11">Muscle</tissue>
    </source>
</reference>
<evidence type="ECO:0000313" key="12">
    <source>
        <dbReference type="Proteomes" id="UP001345963"/>
    </source>
</evidence>
<comment type="caution">
    <text evidence="11">The sequence shown here is derived from an EMBL/GenBank/DDBJ whole genome shotgun (WGS) entry which is preliminary data.</text>
</comment>
<dbReference type="EC" id="2.4.1.11" evidence="9"/>
<comment type="function">
    <text evidence="7">Glycogen synthase participates in the glycogen biosynthetic process along with glycogenin and glycogen branching enzyme. Extends the primer composed of a few glucose units formed by glycogenin by adding new glucose units to it. In this context, glycogen synthase transfers the glycosyl residue from UDP-Glc to the non-reducing end of alpha-1,4-glucan.</text>
</comment>
<dbReference type="EMBL" id="JAHUTI010001826">
    <property type="protein sequence ID" value="MED6233130.1"/>
    <property type="molecule type" value="Genomic_DNA"/>
</dbReference>
<organism evidence="11 12">
    <name type="scientific">Ataeniobius toweri</name>
    <dbReference type="NCBI Taxonomy" id="208326"/>
    <lineage>
        <taxon>Eukaryota</taxon>
        <taxon>Metazoa</taxon>
        <taxon>Chordata</taxon>
        <taxon>Craniata</taxon>
        <taxon>Vertebrata</taxon>
        <taxon>Euteleostomi</taxon>
        <taxon>Actinopterygii</taxon>
        <taxon>Neopterygii</taxon>
        <taxon>Teleostei</taxon>
        <taxon>Neoteleostei</taxon>
        <taxon>Acanthomorphata</taxon>
        <taxon>Ovalentaria</taxon>
        <taxon>Atherinomorphae</taxon>
        <taxon>Cyprinodontiformes</taxon>
        <taxon>Goodeidae</taxon>
        <taxon>Ataeniobius</taxon>
    </lineage>
</organism>
<keyword evidence="6 9" id="KW-0320">Glycogen biosynthesis</keyword>
<evidence type="ECO:0000256" key="6">
    <source>
        <dbReference type="ARBA" id="ARBA00023056"/>
    </source>
</evidence>
<keyword evidence="12" id="KW-1185">Reference proteome</keyword>
<feature type="non-terminal residue" evidence="11">
    <location>
        <position position="1"/>
    </location>
</feature>